<dbReference type="Proteomes" id="UP000235050">
    <property type="component" value="Unassembled WGS sequence"/>
</dbReference>
<dbReference type="InterPro" id="IPR027417">
    <property type="entry name" value="P-loop_NTPase"/>
</dbReference>
<dbReference type="SUPFAM" id="SSF52980">
    <property type="entry name" value="Restriction endonuclease-like"/>
    <property type="match status" value="1"/>
</dbReference>
<dbReference type="Gene3D" id="1.10.10.10">
    <property type="entry name" value="Winged helix-like DNA-binding domain superfamily/Winged helix DNA-binding domain"/>
    <property type="match status" value="1"/>
</dbReference>
<evidence type="ECO:0000259" key="2">
    <source>
        <dbReference type="Pfam" id="PF03008"/>
    </source>
</evidence>
<protein>
    <submittedName>
        <fullName evidence="3">ATPase</fullName>
    </submittedName>
</protein>
<dbReference type="InterPro" id="IPR011335">
    <property type="entry name" value="Restrct_endonuc-II-like"/>
</dbReference>
<name>A0A2N5JC94_9BIFI</name>
<dbReference type="InterPro" id="IPR004256">
    <property type="entry name" value="DUF234"/>
</dbReference>
<feature type="domain" description="ATPase" evidence="1">
    <location>
        <begin position="4"/>
        <end position="219"/>
    </location>
</feature>
<reference evidence="3 4" key="1">
    <citation type="submission" date="2017-07" db="EMBL/GenBank/DDBJ databases">
        <title>Bifidobacterium novel species.</title>
        <authorList>
            <person name="Lugli G.A."/>
            <person name="Milani C."/>
            <person name="Duranti S."/>
            <person name="Mangifesta M."/>
        </authorList>
    </citation>
    <scope>NUCLEOTIDE SEQUENCE [LARGE SCALE GENOMIC DNA]</scope>
    <source>
        <strain evidence="4">Uis1B</strain>
    </source>
</reference>
<dbReference type="Pfam" id="PF03008">
    <property type="entry name" value="DUF234"/>
    <property type="match status" value="1"/>
</dbReference>
<dbReference type="PANTHER" id="PTHR34704:SF1">
    <property type="entry name" value="ATPASE"/>
    <property type="match status" value="1"/>
</dbReference>
<organism evidence="3 4">
    <name type="scientific">Bifidobacterium margollesii</name>
    <dbReference type="NCBI Taxonomy" id="2020964"/>
    <lineage>
        <taxon>Bacteria</taxon>
        <taxon>Bacillati</taxon>
        <taxon>Actinomycetota</taxon>
        <taxon>Actinomycetes</taxon>
        <taxon>Bifidobacteriales</taxon>
        <taxon>Bifidobacteriaceae</taxon>
        <taxon>Bifidobacterium</taxon>
    </lineage>
</organism>
<feature type="domain" description="DUF234" evidence="2">
    <location>
        <begin position="326"/>
        <end position="423"/>
    </location>
</feature>
<dbReference type="OrthoDB" id="9813134at2"/>
<dbReference type="CDD" id="cd00882">
    <property type="entry name" value="Ras_like_GTPase"/>
    <property type="match status" value="1"/>
</dbReference>
<dbReference type="EMBL" id="NMWU01000005">
    <property type="protein sequence ID" value="PLS31828.1"/>
    <property type="molecule type" value="Genomic_DNA"/>
</dbReference>
<evidence type="ECO:0000313" key="4">
    <source>
        <dbReference type="Proteomes" id="UP000235050"/>
    </source>
</evidence>
<dbReference type="SUPFAM" id="SSF52540">
    <property type="entry name" value="P-loop containing nucleoside triphosphate hydrolases"/>
    <property type="match status" value="1"/>
</dbReference>
<sequence>MAGFIGRDRELSVLNRRYDTGDFECVIVYGRRRVGKTTLINQFVGAHSSHSDSRPEHRQAIFFSALEASEARNLEELSRAIALFVNGNDGLDSFPIYPSFAAAVEAIFALAEQERVVLVIDEYPYLAKADRSVSSVLQHAIDRHKDSSHLMVILCGSSMSFMERQVLGYQSPLYGRRTAQIKVEPFGFADVQTFLSHYSAQDALASYSLTDGIPQYLRQIDDTIGIQENIERNMFDPGCYLFEEPDNLLKQELRNPMEYNGIIQAIASGASRMSEISTAVHLDSSACSTYIRNLIDLDLVHREIPFGQKNSRKAIYRLADSFFRFWYRFVPPNMSLIQSGHVDLAARRTMSQLPAFLGPVFEDVCLEWLWRHNGGDVLPFLMLESGRWWGADPHTRRQEEIDIMATGEDPDVALFGECKWKNARVGMEDLKTLRRQSQIFRYERNEYYLFSKSGFTDDLLRVAETDPTVHTVAFDDMTW</sequence>
<gene>
    <name evidence="3" type="ORF">Uis1B_0367</name>
</gene>
<keyword evidence="4" id="KW-1185">Reference proteome</keyword>
<dbReference type="SUPFAM" id="SSF46785">
    <property type="entry name" value="Winged helix' DNA-binding domain"/>
    <property type="match status" value="1"/>
</dbReference>
<dbReference type="AlphaFoldDB" id="A0A2N5JC94"/>
<dbReference type="RefSeq" id="WP_101615005.1">
    <property type="nucleotide sequence ID" value="NZ_NMWU01000005.1"/>
</dbReference>
<comment type="caution">
    <text evidence="3">The sequence shown here is derived from an EMBL/GenBank/DDBJ whole genome shotgun (WGS) entry which is preliminary data.</text>
</comment>
<proteinExistence type="predicted"/>
<dbReference type="Pfam" id="PF01637">
    <property type="entry name" value="ATPase_2"/>
    <property type="match status" value="1"/>
</dbReference>
<dbReference type="InterPro" id="IPR036390">
    <property type="entry name" value="WH_DNA-bd_sf"/>
</dbReference>
<dbReference type="GO" id="GO:0005524">
    <property type="term" value="F:ATP binding"/>
    <property type="evidence" value="ECO:0007669"/>
    <property type="project" value="InterPro"/>
</dbReference>
<dbReference type="InterPro" id="IPR036388">
    <property type="entry name" value="WH-like_DNA-bd_sf"/>
</dbReference>
<dbReference type="PANTHER" id="PTHR34704">
    <property type="entry name" value="ATPASE"/>
    <property type="match status" value="1"/>
</dbReference>
<dbReference type="Gene3D" id="3.40.50.300">
    <property type="entry name" value="P-loop containing nucleotide triphosphate hydrolases"/>
    <property type="match status" value="1"/>
</dbReference>
<evidence type="ECO:0000313" key="3">
    <source>
        <dbReference type="EMBL" id="PLS31828.1"/>
    </source>
</evidence>
<dbReference type="InterPro" id="IPR011579">
    <property type="entry name" value="ATPase_dom"/>
</dbReference>
<evidence type="ECO:0000259" key="1">
    <source>
        <dbReference type="Pfam" id="PF01637"/>
    </source>
</evidence>
<accession>A0A2N5JC94</accession>